<dbReference type="HOGENOM" id="CLU_062853_1_1_1"/>
<dbReference type="PROSITE" id="PS01199">
    <property type="entry name" value="RIBOSOMAL_L1"/>
    <property type="match status" value="1"/>
</dbReference>
<dbReference type="EMBL" id="HE612865">
    <property type="protein sequence ID" value="CCE64900.1"/>
    <property type="molecule type" value="Genomic_DNA"/>
</dbReference>
<sequence>MLKANFLQVTRKNAFHVSRIIREEITGAEGPIAQVSKLSKDQLKKRELRRFTIRKREAKMPATSHPLYMQVPQALRFLRAAEVGQPLSQQTINLTTLVVSEKGSPNLAGDIAFVTPLKEVKIAIFTNDETQMKIAKEKFNCYVVGGSELISKIKNGEIEVDFDKAFATPDIVQELGSVARILGPRGVFPSIKKGTVSENVEDLIKGNLGSIPFRQLGNCISVAIGKCNFSDRQILENLISVRKAFKDSVSTQKTKKPSILGKTILSTTHGPGIVIDFS</sequence>
<dbReference type="GO" id="GO:0006412">
    <property type="term" value="P:translation"/>
    <property type="evidence" value="ECO:0007669"/>
    <property type="project" value="InterPro"/>
</dbReference>
<dbReference type="Gene3D" id="3.30.190.20">
    <property type="match status" value="1"/>
</dbReference>
<keyword evidence="3 6" id="KW-0689">Ribosomal protein</keyword>
<evidence type="ECO:0000313" key="7">
    <source>
        <dbReference type="EMBL" id="CCE64900.1"/>
    </source>
</evidence>
<dbReference type="RefSeq" id="XP_003687334.1">
    <property type="nucleotide sequence ID" value="XM_003687286.1"/>
</dbReference>
<dbReference type="Pfam" id="PF00687">
    <property type="entry name" value="Ribosomal_L1"/>
    <property type="match status" value="1"/>
</dbReference>
<dbReference type="FunFam" id="3.40.50.790:FF:000001">
    <property type="entry name" value="50S ribosomal protein L1"/>
    <property type="match status" value="1"/>
</dbReference>
<keyword evidence="5 6" id="KW-0687">Ribonucleoprotein</keyword>
<dbReference type="Gene3D" id="3.40.50.790">
    <property type="match status" value="1"/>
</dbReference>
<dbReference type="GeneID" id="11533158"/>
<accession>G8BYF8</accession>
<evidence type="ECO:0000256" key="5">
    <source>
        <dbReference type="ARBA" id="ARBA00023274"/>
    </source>
</evidence>
<dbReference type="PANTHER" id="PTHR36427">
    <property type="entry name" value="54S RIBOSOMAL PROTEIN L1, MITOCHONDRIAL"/>
    <property type="match status" value="1"/>
</dbReference>
<dbReference type="GO" id="GO:0003735">
    <property type="term" value="F:structural constituent of ribosome"/>
    <property type="evidence" value="ECO:0007669"/>
    <property type="project" value="EnsemblFungi"/>
</dbReference>
<dbReference type="SUPFAM" id="SSF56808">
    <property type="entry name" value="Ribosomal protein L1"/>
    <property type="match status" value="1"/>
</dbReference>
<keyword evidence="4" id="KW-0496">Mitochondrion</keyword>
<dbReference type="InterPro" id="IPR023674">
    <property type="entry name" value="Ribosomal_uL1-like"/>
</dbReference>
<dbReference type="OMA" id="EFRVDKH"/>
<comment type="similarity">
    <text evidence="2 6">Belongs to the universal ribosomal protein uL1 family.</text>
</comment>
<evidence type="ECO:0000256" key="1">
    <source>
        <dbReference type="ARBA" id="ARBA00004173"/>
    </source>
</evidence>
<dbReference type="eggNOG" id="KOG1569">
    <property type="taxonomic scope" value="Eukaryota"/>
</dbReference>
<dbReference type="STRING" id="1071381.G8BYF8"/>
<dbReference type="GO" id="GO:0003723">
    <property type="term" value="F:RNA binding"/>
    <property type="evidence" value="ECO:0007669"/>
    <property type="project" value="InterPro"/>
</dbReference>
<dbReference type="InterPro" id="IPR016095">
    <property type="entry name" value="Ribosomal_uL1_3-a/b-sand"/>
</dbReference>
<gene>
    <name evidence="7" type="primary">TPHA0J00770</name>
    <name evidence="7" type="ordered locus">TPHA_0J00770</name>
</gene>
<proteinExistence type="inferred from homology"/>
<dbReference type="CDD" id="cd00403">
    <property type="entry name" value="Ribosomal_L1"/>
    <property type="match status" value="1"/>
</dbReference>
<dbReference type="InterPro" id="IPR023673">
    <property type="entry name" value="Ribosomal_uL1_CS"/>
</dbReference>
<dbReference type="NCBIfam" id="TIGR01170">
    <property type="entry name" value="rplA_mito"/>
    <property type="match status" value="1"/>
</dbReference>
<organism evidence="7 8">
    <name type="scientific">Tetrapisispora phaffii (strain ATCC 24235 / CBS 4417 / NBRC 1672 / NRRL Y-8282 / UCD 70-5)</name>
    <name type="common">Yeast</name>
    <name type="synonym">Fabospora phaffii</name>
    <dbReference type="NCBI Taxonomy" id="1071381"/>
    <lineage>
        <taxon>Eukaryota</taxon>
        <taxon>Fungi</taxon>
        <taxon>Dikarya</taxon>
        <taxon>Ascomycota</taxon>
        <taxon>Saccharomycotina</taxon>
        <taxon>Saccharomycetes</taxon>
        <taxon>Saccharomycetales</taxon>
        <taxon>Saccharomycetaceae</taxon>
        <taxon>Tetrapisispora</taxon>
    </lineage>
</organism>
<protein>
    <recommendedName>
        <fullName evidence="6">Ribosomal protein</fullName>
    </recommendedName>
</protein>
<dbReference type="KEGG" id="tpf:TPHA_0J00770"/>
<keyword evidence="8" id="KW-1185">Reference proteome</keyword>
<evidence type="ECO:0000256" key="4">
    <source>
        <dbReference type="ARBA" id="ARBA00023128"/>
    </source>
</evidence>
<dbReference type="PANTHER" id="PTHR36427:SF3">
    <property type="entry name" value="LARGE RIBOSOMAL SUBUNIT PROTEIN UL1M"/>
    <property type="match status" value="1"/>
</dbReference>
<dbReference type="OrthoDB" id="1747252at2759"/>
<dbReference type="Proteomes" id="UP000005666">
    <property type="component" value="Chromosome 10"/>
</dbReference>
<dbReference type="AlphaFoldDB" id="G8BYF8"/>
<dbReference type="InterPro" id="IPR028364">
    <property type="entry name" value="Ribosomal_uL1/biogenesis"/>
</dbReference>
<dbReference type="InterPro" id="IPR005879">
    <property type="entry name" value="Ribosomal_uL1_mit"/>
</dbReference>
<comment type="subcellular location">
    <subcellularLocation>
        <location evidence="1">Mitochondrion</location>
    </subcellularLocation>
</comment>
<dbReference type="GO" id="GO:0005762">
    <property type="term" value="C:mitochondrial large ribosomal subunit"/>
    <property type="evidence" value="ECO:0007669"/>
    <property type="project" value="EnsemblFungi"/>
</dbReference>
<evidence type="ECO:0000313" key="8">
    <source>
        <dbReference type="Proteomes" id="UP000005666"/>
    </source>
</evidence>
<evidence type="ECO:0000256" key="2">
    <source>
        <dbReference type="ARBA" id="ARBA00010531"/>
    </source>
</evidence>
<name>G8BYF8_TETPH</name>
<evidence type="ECO:0000256" key="3">
    <source>
        <dbReference type="ARBA" id="ARBA00022980"/>
    </source>
</evidence>
<dbReference type="PIRSF" id="PIRSF002155">
    <property type="entry name" value="Ribosomal_L1"/>
    <property type="match status" value="1"/>
</dbReference>
<dbReference type="InterPro" id="IPR002143">
    <property type="entry name" value="Ribosomal_uL1"/>
</dbReference>
<evidence type="ECO:0000256" key="6">
    <source>
        <dbReference type="RuleBase" id="RU000659"/>
    </source>
</evidence>
<reference evidence="7 8" key="1">
    <citation type="journal article" date="2011" name="Proc. Natl. Acad. Sci. U.S.A.">
        <title>Evolutionary erosion of yeast sex chromosomes by mating-type switching accidents.</title>
        <authorList>
            <person name="Gordon J.L."/>
            <person name="Armisen D."/>
            <person name="Proux-Wera E."/>
            <person name="Oheigeartaigh S.S."/>
            <person name="Byrne K.P."/>
            <person name="Wolfe K.H."/>
        </authorList>
    </citation>
    <scope>NUCLEOTIDE SEQUENCE [LARGE SCALE GENOMIC DNA]</scope>
    <source>
        <strain evidence="8">ATCC 24235 / CBS 4417 / NBRC 1672 / NRRL Y-8282 / UCD 70-5</strain>
    </source>
</reference>